<protein>
    <recommendedName>
        <fullName evidence="3">DUF2946 domain-containing protein</fullName>
    </recommendedName>
</protein>
<gene>
    <name evidence="1" type="ORF">ABIE13_001817</name>
</gene>
<name>A0ABV2Q775_9BURK</name>
<dbReference type="Proteomes" id="UP001549320">
    <property type="component" value="Unassembled WGS sequence"/>
</dbReference>
<evidence type="ECO:0000313" key="2">
    <source>
        <dbReference type="Proteomes" id="UP001549320"/>
    </source>
</evidence>
<evidence type="ECO:0008006" key="3">
    <source>
        <dbReference type="Google" id="ProtNLM"/>
    </source>
</evidence>
<dbReference type="EMBL" id="JBEPSH010000003">
    <property type="protein sequence ID" value="MET4576708.1"/>
    <property type="molecule type" value="Genomic_DNA"/>
</dbReference>
<evidence type="ECO:0000313" key="1">
    <source>
        <dbReference type="EMBL" id="MET4576708.1"/>
    </source>
</evidence>
<dbReference type="RefSeq" id="WP_354442772.1">
    <property type="nucleotide sequence ID" value="NZ_JBEPSH010000003.1"/>
</dbReference>
<dbReference type="InterPro" id="IPR021333">
    <property type="entry name" value="DUF2946"/>
</dbReference>
<comment type="caution">
    <text evidence="1">The sequence shown here is derived from an EMBL/GenBank/DDBJ whole genome shotgun (WGS) entry which is preliminary data.</text>
</comment>
<sequence>MQELRKSLLLTRLVLAWFLLTLGVAIASPIVQPRAMQMICAANGSIQVIVLDDSGQAEASPHHTLDCPLCVAITTPPVYPDIQFEQPVPQAIALYALGSQHIAAILGAPFPPRGPPTLM</sequence>
<reference evidence="1 2" key="1">
    <citation type="submission" date="2024-06" db="EMBL/GenBank/DDBJ databases">
        <title>Sorghum-associated microbial communities from plants grown in Nebraska, USA.</title>
        <authorList>
            <person name="Schachtman D."/>
        </authorList>
    </citation>
    <scope>NUCLEOTIDE SEQUENCE [LARGE SCALE GENOMIC DNA]</scope>
    <source>
        <strain evidence="1 2">2709</strain>
    </source>
</reference>
<dbReference type="Pfam" id="PF11162">
    <property type="entry name" value="DUF2946"/>
    <property type="match status" value="1"/>
</dbReference>
<accession>A0ABV2Q775</accession>
<organism evidence="1 2">
    <name type="scientific">Ottowia thiooxydans</name>
    <dbReference type="NCBI Taxonomy" id="219182"/>
    <lineage>
        <taxon>Bacteria</taxon>
        <taxon>Pseudomonadati</taxon>
        <taxon>Pseudomonadota</taxon>
        <taxon>Betaproteobacteria</taxon>
        <taxon>Burkholderiales</taxon>
        <taxon>Comamonadaceae</taxon>
        <taxon>Ottowia</taxon>
    </lineage>
</organism>
<proteinExistence type="predicted"/>
<keyword evidence="2" id="KW-1185">Reference proteome</keyword>